<evidence type="ECO:0008006" key="3">
    <source>
        <dbReference type="Google" id="ProtNLM"/>
    </source>
</evidence>
<protein>
    <recommendedName>
        <fullName evidence="3">Methyltransferase FkbM domain-containing protein</fullName>
    </recommendedName>
</protein>
<dbReference type="OrthoDB" id="10001675at2759"/>
<dbReference type="Proteomes" id="UP000037460">
    <property type="component" value="Unassembled WGS sequence"/>
</dbReference>
<evidence type="ECO:0000313" key="2">
    <source>
        <dbReference type="Proteomes" id="UP000037460"/>
    </source>
</evidence>
<reference evidence="2" key="1">
    <citation type="journal article" date="2015" name="PLoS Genet.">
        <title>Genome Sequence and Transcriptome Analyses of Chrysochromulina tobin: Metabolic Tools for Enhanced Algal Fitness in the Prominent Order Prymnesiales (Haptophyceae).</title>
        <authorList>
            <person name="Hovde B.T."/>
            <person name="Deodato C.R."/>
            <person name="Hunsperger H.M."/>
            <person name="Ryken S.A."/>
            <person name="Yost W."/>
            <person name="Jha R.K."/>
            <person name="Patterson J."/>
            <person name="Monnat R.J. Jr."/>
            <person name="Barlow S.B."/>
            <person name="Starkenburg S.R."/>
            <person name="Cattolico R.A."/>
        </authorList>
    </citation>
    <scope>NUCLEOTIDE SEQUENCE</scope>
    <source>
        <strain evidence="2">CCMP291</strain>
    </source>
</reference>
<keyword evidence="2" id="KW-1185">Reference proteome</keyword>
<comment type="caution">
    <text evidence="1">The sequence shown here is derived from an EMBL/GenBank/DDBJ whole genome shotgun (WGS) entry which is preliminary data.</text>
</comment>
<dbReference type="AlphaFoldDB" id="A0A0M0JRF9"/>
<evidence type="ECO:0000313" key="1">
    <source>
        <dbReference type="EMBL" id="KOO29050.1"/>
    </source>
</evidence>
<gene>
    <name evidence="1" type="ORF">Ctob_007384</name>
</gene>
<sequence>MIWKLFEDLGTTNRFFVEFGTQDGLSCNSRTLRLDCGWDGLMMDGGVANPSMNLAQHFITRENIIQLFVEHMVPKAFDLLSVDIDGNDWHVLHAILAHKYRPRVIIVEVNPHVPLHEDKIIRYEPSFSWDFSCYHSGSRLAFKRLARHFNYSVVGELFPDLYLVADEALISAPRAPLYAHINDIAGLKEDSEDTVASTDVFYAGLLGFGFPPQSAFFTALLMNKTYDAWKRPECREAWTRRGFETAFGLLRCPGSPRCLFTGTGVP</sequence>
<organism evidence="1 2">
    <name type="scientific">Chrysochromulina tobinii</name>
    <dbReference type="NCBI Taxonomy" id="1460289"/>
    <lineage>
        <taxon>Eukaryota</taxon>
        <taxon>Haptista</taxon>
        <taxon>Haptophyta</taxon>
        <taxon>Prymnesiophyceae</taxon>
        <taxon>Prymnesiales</taxon>
        <taxon>Chrysochromulinaceae</taxon>
        <taxon>Chrysochromulina</taxon>
    </lineage>
</organism>
<dbReference type="EMBL" id="JWZX01002471">
    <property type="protein sequence ID" value="KOO29050.1"/>
    <property type="molecule type" value="Genomic_DNA"/>
</dbReference>
<proteinExistence type="predicted"/>
<accession>A0A0M0JRF9</accession>
<name>A0A0M0JRF9_9EUKA</name>